<evidence type="ECO:0000313" key="2">
    <source>
        <dbReference type="Proteomes" id="UP001276150"/>
    </source>
</evidence>
<dbReference type="Proteomes" id="UP001276150">
    <property type="component" value="Unassembled WGS sequence"/>
</dbReference>
<keyword evidence="2" id="KW-1185">Reference proteome</keyword>
<comment type="caution">
    <text evidence="1">The sequence shown here is derived from an EMBL/GenBank/DDBJ whole genome shotgun (WGS) entry which is preliminary data.</text>
</comment>
<evidence type="ECO:0000313" key="1">
    <source>
        <dbReference type="EMBL" id="MDV6376424.1"/>
    </source>
</evidence>
<protein>
    <recommendedName>
        <fullName evidence="3">HNH endonuclease</fullName>
    </recommendedName>
</protein>
<dbReference type="EMBL" id="JAPMIV010000062">
    <property type="protein sequence ID" value="MDV6376424.1"/>
    <property type="molecule type" value="Genomic_DNA"/>
</dbReference>
<accession>A0ABU4DWJ3</accession>
<dbReference type="RefSeq" id="WP_317641780.1">
    <property type="nucleotide sequence ID" value="NZ_JAPMIV010000062.1"/>
</dbReference>
<organism evidence="1 2">
    <name type="scientific">Deinococcus arenicola</name>
    <dbReference type="NCBI Taxonomy" id="2994950"/>
    <lineage>
        <taxon>Bacteria</taxon>
        <taxon>Thermotogati</taxon>
        <taxon>Deinococcota</taxon>
        <taxon>Deinococci</taxon>
        <taxon>Deinococcales</taxon>
        <taxon>Deinococcaceae</taxon>
        <taxon>Deinococcus</taxon>
    </lineage>
</organism>
<name>A0ABU4DWJ3_9DEIO</name>
<evidence type="ECO:0008006" key="3">
    <source>
        <dbReference type="Google" id="ProtNLM"/>
    </source>
</evidence>
<sequence>MTYATQPHHCTPVDVQYHARFPAALISAALQRRGLKDTDLSAIETELNITVRQAMPAADLTRVLARILGEDSPEAAPRLPHPSALPLSMEFVSSPDRAGVLLPAYPVEFSAALKNRVRERDNQTCRCCGLRKGDMYTNAAWDRYKRVRGPVKIMQLQKLQVAHPASAPEQIDEAELVSLCPRCHQRKDAVHNWSAKALTQAMSGQLTAAALAERLTHLTRVTGEAVTDGTRPLGALQPGGADLLAAVLADREMPFTAGSARLILPALENEPVDDIRLVLAAARERLRLRGLMMPSGFHLTRMLTCPQTEWPAQAQFLPRPGQEEEAA</sequence>
<reference evidence="1 2" key="1">
    <citation type="submission" date="2022-11" db="EMBL/GenBank/DDBJ databases">
        <title>Deinococcus ZS9-10, Low Temperature and Draught-tolerating, UV-resistant Bacteria from Continental Antarctica.</title>
        <authorList>
            <person name="Cheng L."/>
        </authorList>
    </citation>
    <scope>NUCLEOTIDE SEQUENCE [LARGE SCALE GENOMIC DNA]</scope>
    <source>
        <strain evidence="1 2">ZS9-10</strain>
    </source>
</reference>
<gene>
    <name evidence="1" type="ORF">ORD21_17660</name>
</gene>
<proteinExistence type="predicted"/>